<dbReference type="AlphaFoldDB" id="A0A514ZAQ6"/>
<dbReference type="KEGG" id="lack:FLP15_11270"/>
<evidence type="ECO:0000256" key="1">
    <source>
        <dbReference type="SAM" id="MobiDB-lite"/>
    </source>
</evidence>
<feature type="compositionally biased region" description="Acidic residues" evidence="1">
    <location>
        <begin position="20"/>
        <end position="29"/>
    </location>
</feature>
<gene>
    <name evidence="4" type="ORF">FLP15_11270</name>
</gene>
<dbReference type="OrthoDB" id="2199073at2"/>
<dbReference type="Proteomes" id="UP000315128">
    <property type="component" value="Chromosome"/>
</dbReference>
<feature type="region of interest" description="Disordered" evidence="1">
    <location>
        <begin position="264"/>
        <end position="320"/>
    </location>
</feature>
<organism evidence="4 5">
    <name type="scientific">Lactococcus protaetiae</name>
    <dbReference type="NCBI Taxonomy" id="2592653"/>
    <lineage>
        <taxon>Bacteria</taxon>
        <taxon>Bacillati</taxon>
        <taxon>Bacillota</taxon>
        <taxon>Bacilli</taxon>
        <taxon>Lactobacillales</taxon>
        <taxon>Streptococcaceae</taxon>
        <taxon>Lactococcus</taxon>
    </lineage>
</organism>
<dbReference type="EMBL" id="CP041356">
    <property type="protein sequence ID" value="QDK71637.1"/>
    <property type="molecule type" value="Genomic_DNA"/>
</dbReference>
<keyword evidence="2" id="KW-0812">Transmembrane</keyword>
<name>A0A514ZAQ6_9LACT</name>
<dbReference type="RefSeq" id="WP_142767191.1">
    <property type="nucleotide sequence ID" value="NZ_CP041356.1"/>
</dbReference>
<keyword evidence="5" id="KW-1185">Reference proteome</keyword>
<sequence>MADAAQNADEKSKMTVAPTDSEESFVDEELSVKESSEGVLEQQLDQEPVPIIMSANEVPLTEEVVSTDKTEENIKAQAEILENPVIAPSDENQEVLSRSKGKNRKTPIIIGVCAVVLLGVGAVGFAQYNANQHPKPVQTAKSNSESSDLDKFNKAYDAFFTDKSHVALKNNQFTQFSTLEKMVSPHKNATAWSNAVSETQDLKEQIAAINLVNALFTKPVITDGKFDTTPKVINNVKIPATPKTGNETLNKLLTRAIALAKSQVEKNAATTSSTQKASAGTTSSSDNTQGNTTPSTNTTESNTNTDTNNSGSSSVVTNNGGLSANGVTLDTAKARVQPQAGINPNDSAFIWGMVSCRKFWIFVVREVILKEITISLYQRLSIRLTVAKASQQAL</sequence>
<feature type="region of interest" description="Disordered" evidence="1">
    <location>
        <begin position="1"/>
        <end position="44"/>
    </location>
</feature>
<feature type="compositionally biased region" description="Low complexity" evidence="1">
    <location>
        <begin position="268"/>
        <end position="320"/>
    </location>
</feature>
<evidence type="ECO:0000256" key="2">
    <source>
        <dbReference type="SAM" id="Phobius"/>
    </source>
</evidence>
<protein>
    <recommendedName>
        <fullName evidence="3">MapZ extracellular domain-containing protein</fullName>
    </recommendedName>
</protein>
<reference evidence="4 5" key="1">
    <citation type="submission" date="2019-07" db="EMBL/GenBank/DDBJ databases">
        <title>Genome sequencing of KACC 19320.</title>
        <authorList>
            <person name="Heo J."/>
            <person name="Kim S.-J."/>
            <person name="Kim J.-S."/>
            <person name="Hong S.-B."/>
            <person name="Kwon S.-W."/>
        </authorList>
    </citation>
    <scope>NUCLEOTIDE SEQUENCE [LARGE SCALE GENOMIC DNA]</scope>
    <source>
        <strain evidence="4 5">KACC 19320</strain>
    </source>
</reference>
<keyword evidence="2" id="KW-0472">Membrane</keyword>
<accession>A0A514ZAQ6</accession>
<feature type="domain" description="MapZ extracellular" evidence="3">
    <location>
        <begin position="138"/>
        <end position="258"/>
    </location>
</feature>
<evidence type="ECO:0000313" key="4">
    <source>
        <dbReference type="EMBL" id="QDK71637.1"/>
    </source>
</evidence>
<keyword evidence="2" id="KW-1133">Transmembrane helix</keyword>
<evidence type="ECO:0000259" key="3">
    <source>
        <dbReference type="Pfam" id="PF18041"/>
    </source>
</evidence>
<feature type="transmembrane region" description="Helical" evidence="2">
    <location>
        <begin position="108"/>
        <end position="128"/>
    </location>
</feature>
<evidence type="ECO:0000313" key="5">
    <source>
        <dbReference type="Proteomes" id="UP000315128"/>
    </source>
</evidence>
<dbReference type="Pfam" id="PF18041">
    <property type="entry name" value="MapZ_EC1"/>
    <property type="match status" value="1"/>
</dbReference>
<dbReference type="InterPro" id="IPR041295">
    <property type="entry name" value="MapZ_EC1"/>
</dbReference>
<proteinExistence type="predicted"/>